<dbReference type="EC" id="3.4.-.-" evidence="8"/>
<keyword evidence="7" id="KW-0456">Lyase</keyword>
<dbReference type="PANTHER" id="PTHR13604">
    <property type="entry name" value="DC12-RELATED"/>
    <property type="match status" value="1"/>
</dbReference>
<evidence type="ECO:0000256" key="7">
    <source>
        <dbReference type="ARBA" id="ARBA00023239"/>
    </source>
</evidence>
<dbReference type="eggNOG" id="COG2135">
    <property type="taxonomic scope" value="Bacteria"/>
</dbReference>
<evidence type="ECO:0000256" key="6">
    <source>
        <dbReference type="ARBA" id="ARBA00023125"/>
    </source>
</evidence>
<evidence type="ECO:0000256" key="4">
    <source>
        <dbReference type="ARBA" id="ARBA00022801"/>
    </source>
</evidence>
<dbReference type="AlphaFoldDB" id="W7UZT3"/>
<dbReference type="EMBL" id="ATAX01000022">
    <property type="protein sequence ID" value="EWM54002.1"/>
    <property type="molecule type" value="Genomic_DNA"/>
</dbReference>
<evidence type="ECO:0000256" key="1">
    <source>
        <dbReference type="ARBA" id="ARBA00008136"/>
    </source>
</evidence>
<evidence type="ECO:0000256" key="5">
    <source>
        <dbReference type="ARBA" id="ARBA00023124"/>
    </source>
</evidence>
<comment type="caution">
    <text evidence="9">The sequence shown here is derived from an EMBL/GenBank/DDBJ whole genome shotgun (WGS) entry which is preliminary data.</text>
</comment>
<keyword evidence="3" id="KW-0227">DNA damage</keyword>
<protein>
    <recommendedName>
        <fullName evidence="8">Abasic site processing protein</fullName>
        <ecNumber evidence="8">3.4.-.-</ecNumber>
    </recommendedName>
</protein>
<reference evidence="9 10" key="1">
    <citation type="journal article" date="2014" name="PLoS ONE">
        <title>Rumen cellulosomics: divergent fiber-degrading strategies revealed by comparative genome-wide analysis of six ruminococcal strains.</title>
        <authorList>
            <person name="Dassa B."/>
            <person name="Borovok I."/>
            <person name="Ruimy-Israeli V."/>
            <person name="Lamed R."/>
            <person name="Flint H.J."/>
            <person name="Duncan S.H."/>
            <person name="Henrissat B."/>
            <person name="Coutinho P."/>
            <person name="Morrison M."/>
            <person name="Mosoni P."/>
            <person name="Yeoman C.J."/>
            <person name="White B.A."/>
            <person name="Bayer E.A."/>
        </authorList>
    </citation>
    <scope>NUCLEOTIDE SEQUENCE [LARGE SCALE GENOMIC DNA]</scope>
    <source>
        <strain evidence="9 10">007c</strain>
    </source>
</reference>
<accession>W7UZT3</accession>
<proteinExistence type="inferred from homology"/>
<comment type="similarity">
    <text evidence="1 8">Belongs to the SOS response-associated peptidase family.</text>
</comment>
<evidence type="ECO:0000313" key="10">
    <source>
        <dbReference type="Proteomes" id="UP000019365"/>
    </source>
</evidence>
<dbReference type="GO" id="GO:0106300">
    <property type="term" value="P:protein-DNA covalent cross-linking repair"/>
    <property type="evidence" value="ECO:0007669"/>
    <property type="project" value="InterPro"/>
</dbReference>
<keyword evidence="4 8" id="KW-0378">Hydrolase</keyword>
<dbReference type="InterPro" id="IPR003738">
    <property type="entry name" value="SRAP"/>
</dbReference>
<evidence type="ECO:0000313" key="9">
    <source>
        <dbReference type="EMBL" id="EWM54002.1"/>
    </source>
</evidence>
<dbReference type="PANTHER" id="PTHR13604:SF0">
    <property type="entry name" value="ABASIC SITE PROCESSING PROTEIN HMCES"/>
    <property type="match status" value="1"/>
</dbReference>
<evidence type="ECO:0000256" key="2">
    <source>
        <dbReference type="ARBA" id="ARBA00022670"/>
    </source>
</evidence>
<evidence type="ECO:0000256" key="8">
    <source>
        <dbReference type="RuleBase" id="RU364100"/>
    </source>
</evidence>
<keyword evidence="6" id="KW-0238">DNA-binding</keyword>
<keyword evidence="10" id="KW-1185">Reference proteome</keyword>
<name>W7UZT3_RUMFL</name>
<dbReference type="GO" id="GO:0008233">
    <property type="term" value="F:peptidase activity"/>
    <property type="evidence" value="ECO:0007669"/>
    <property type="project" value="UniProtKB-KW"/>
</dbReference>
<dbReference type="Gene3D" id="3.90.1680.10">
    <property type="entry name" value="SOS response associated peptidase-like"/>
    <property type="match status" value="1"/>
</dbReference>
<gene>
    <name evidence="9" type="ORF">RF007C_03565</name>
</gene>
<sequence>MCTWFYADYKYLSGYINKAQQLPLADNIMNAMSKSKAMSGNIRPTDMAAVLAPNKQGNVAVFPMIWGFTHESTPKPLINCRIETADQKPLWKDSWFRRRCVIPASWYYEWGIPPSEVGFHNANEQNKIKKEKYAIQPEGAEITYLAGLYRFEEHRGIQVPMFTVLTREAVAPVSSIHDRMPLILGKESLSEWIRPNGDPNKIAKIALTKMIMEKAADYPEPKPAFMQI</sequence>
<dbReference type="Pfam" id="PF02586">
    <property type="entry name" value="SRAP"/>
    <property type="match status" value="1"/>
</dbReference>
<dbReference type="OrthoDB" id="9782620at2"/>
<dbReference type="RefSeq" id="WP_037298491.1">
    <property type="nucleotide sequence ID" value="NZ_ATAX01000022.1"/>
</dbReference>
<dbReference type="GO" id="GO:0003697">
    <property type="term" value="F:single-stranded DNA binding"/>
    <property type="evidence" value="ECO:0007669"/>
    <property type="project" value="InterPro"/>
</dbReference>
<dbReference type="GO" id="GO:0006508">
    <property type="term" value="P:proteolysis"/>
    <property type="evidence" value="ECO:0007669"/>
    <property type="project" value="UniProtKB-KW"/>
</dbReference>
<dbReference type="InterPro" id="IPR036590">
    <property type="entry name" value="SRAP-like"/>
</dbReference>
<dbReference type="GO" id="GO:0016829">
    <property type="term" value="F:lyase activity"/>
    <property type="evidence" value="ECO:0007669"/>
    <property type="project" value="UniProtKB-KW"/>
</dbReference>
<evidence type="ECO:0000256" key="3">
    <source>
        <dbReference type="ARBA" id="ARBA00022763"/>
    </source>
</evidence>
<keyword evidence="5" id="KW-0190">Covalent protein-DNA linkage</keyword>
<dbReference type="PATRIC" id="fig|1341157.4.peg.1364"/>
<dbReference type="SUPFAM" id="SSF143081">
    <property type="entry name" value="BB1717-like"/>
    <property type="match status" value="1"/>
</dbReference>
<keyword evidence="2 8" id="KW-0645">Protease</keyword>
<organism evidence="9 10">
    <name type="scientific">Ruminococcus flavefaciens 007c</name>
    <dbReference type="NCBI Taxonomy" id="1341157"/>
    <lineage>
        <taxon>Bacteria</taxon>
        <taxon>Bacillati</taxon>
        <taxon>Bacillota</taxon>
        <taxon>Clostridia</taxon>
        <taxon>Eubacteriales</taxon>
        <taxon>Oscillospiraceae</taxon>
        <taxon>Ruminococcus</taxon>
    </lineage>
</organism>
<dbReference type="Proteomes" id="UP000019365">
    <property type="component" value="Unassembled WGS sequence"/>
</dbReference>